<reference evidence="3 4" key="1">
    <citation type="submission" date="2019-03" db="EMBL/GenBank/DDBJ databases">
        <title>Genomic Encyclopedia of Type Strains, Phase IV (KMG-IV): sequencing the most valuable type-strain genomes for metagenomic binning, comparative biology and taxonomic classification.</title>
        <authorList>
            <person name="Goeker M."/>
        </authorList>
    </citation>
    <scope>NUCLEOTIDE SEQUENCE [LARGE SCALE GENOMIC DNA]</scope>
    <source>
        <strain evidence="3 4">DSM 100309</strain>
    </source>
</reference>
<organism evidence="3 4">
    <name type="scientific">Sulfurirhabdus autotrophica</name>
    <dbReference type="NCBI Taxonomy" id="1706046"/>
    <lineage>
        <taxon>Bacteria</taxon>
        <taxon>Pseudomonadati</taxon>
        <taxon>Pseudomonadota</taxon>
        <taxon>Betaproteobacteria</taxon>
        <taxon>Nitrosomonadales</taxon>
        <taxon>Sulfuricellaceae</taxon>
        <taxon>Sulfurirhabdus</taxon>
    </lineage>
</organism>
<comment type="caution">
    <text evidence="3">The sequence shown here is derived from an EMBL/GenBank/DDBJ whole genome shotgun (WGS) entry which is preliminary data.</text>
</comment>
<evidence type="ECO:0000259" key="2">
    <source>
        <dbReference type="Pfam" id="PF07589"/>
    </source>
</evidence>
<proteinExistence type="predicted"/>
<gene>
    <name evidence="3" type="ORF">EDC63_12419</name>
</gene>
<dbReference type="InterPro" id="IPR013424">
    <property type="entry name" value="Ice-binding_C"/>
</dbReference>
<dbReference type="Proteomes" id="UP000295367">
    <property type="component" value="Unassembled WGS sequence"/>
</dbReference>
<evidence type="ECO:0000256" key="1">
    <source>
        <dbReference type="SAM" id="SignalP"/>
    </source>
</evidence>
<feature type="domain" description="Ice-binding protein C-terminal" evidence="2">
    <location>
        <begin position="193"/>
        <end position="215"/>
    </location>
</feature>
<protein>
    <submittedName>
        <fullName evidence="3">Putative secreted protein with PEP-CTERM sorting signal</fullName>
    </submittedName>
</protein>
<dbReference type="Pfam" id="PF07589">
    <property type="entry name" value="PEP-CTERM"/>
    <property type="match status" value="1"/>
</dbReference>
<evidence type="ECO:0000313" key="4">
    <source>
        <dbReference type="Proteomes" id="UP000295367"/>
    </source>
</evidence>
<dbReference type="RefSeq" id="WP_124946667.1">
    <property type="nucleotide sequence ID" value="NZ_BHVT01000038.1"/>
</dbReference>
<sequence length="218" mass="22775">MKKFLAYFLFAISTGANAGVITTFSDRTTFDSAVGSTTLENFTNTSHFPIPGGSLSSTTAFGTLAAGSIKSGVTYTTPTGSGNYFNIDAGGGFSGGFLDGFNPSDRDLTITYNPIISAFGFDTNSLMPNFDITINFLSGPSYINNFSGISAMQFFGFQSNAADIQSVVISGNNSFFGFAIDNHSFGGNARPSAVPEPATLVLMGLGLAMLATRRKAAK</sequence>
<dbReference type="OrthoDB" id="9977620at2"/>
<feature type="chain" id="PRO_5020210783" evidence="1">
    <location>
        <begin position="19"/>
        <end position="218"/>
    </location>
</feature>
<dbReference type="NCBIfam" id="TIGR02595">
    <property type="entry name" value="PEP_CTERM"/>
    <property type="match status" value="1"/>
</dbReference>
<keyword evidence="1" id="KW-0732">Signal</keyword>
<keyword evidence="4" id="KW-1185">Reference proteome</keyword>
<name>A0A4R3XWJ5_9PROT</name>
<evidence type="ECO:0000313" key="3">
    <source>
        <dbReference type="EMBL" id="TCV81270.1"/>
    </source>
</evidence>
<dbReference type="AlphaFoldDB" id="A0A4R3XWJ5"/>
<accession>A0A4R3XWJ5</accession>
<dbReference type="EMBL" id="SMCO01000024">
    <property type="protein sequence ID" value="TCV81270.1"/>
    <property type="molecule type" value="Genomic_DNA"/>
</dbReference>
<feature type="signal peptide" evidence="1">
    <location>
        <begin position="1"/>
        <end position="18"/>
    </location>
</feature>